<evidence type="ECO:0000256" key="2">
    <source>
        <dbReference type="ARBA" id="ARBA00004141"/>
    </source>
</evidence>
<dbReference type="Proteomes" id="UP000316624">
    <property type="component" value="Unassembled WGS sequence"/>
</dbReference>
<dbReference type="Gene3D" id="1.20.120.620">
    <property type="entry name" value="Backbone structure of the membrane domain of e. Coli histidine kinase receptor kdpd"/>
    <property type="match status" value="1"/>
</dbReference>
<dbReference type="InterPro" id="IPR036890">
    <property type="entry name" value="HATPase_C_sf"/>
</dbReference>
<evidence type="ECO:0000256" key="11">
    <source>
        <dbReference type="ARBA" id="ARBA00023012"/>
    </source>
</evidence>
<dbReference type="SUPFAM" id="SSF55874">
    <property type="entry name" value="ATPase domain of HSP90 chaperone/DNA topoisomerase II/histidine kinase"/>
    <property type="match status" value="1"/>
</dbReference>
<comment type="catalytic activity">
    <reaction evidence="1">
        <text>ATP + protein L-histidine = ADP + protein N-phospho-L-histidine.</text>
        <dbReference type="EC" id="2.7.13.3"/>
    </reaction>
</comment>
<comment type="subcellular location">
    <subcellularLocation>
        <location evidence="2">Membrane</location>
        <topology evidence="2">Multi-pass membrane protein</topology>
    </subcellularLocation>
</comment>
<keyword evidence="11" id="KW-0902">Two-component regulatory system</keyword>
<dbReference type="InterPro" id="IPR003594">
    <property type="entry name" value="HATPase_dom"/>
</dbReference>
<evidence type="ECO:0000313" key="16">
    <source>
        <dbReference type="Proteomes" id="UP000316624"/>
    </source>
</evidence>
<keyword evidence="7" id="KW-0547">Nucleotide-binding</keyword>
<feature type="domain" description="Histidine kinase" evidence="14">
    <location>
        <begin position="145"/>
        <end position="337"/>
    </location>
</feature>
<keyword evidence="4" id="KW-0597">Phosphoprotein</keyword>
<gene>
    <name evidence="15" type="ORF">IQ35_03396</name>
</gene>
<accession>A0A562K4V6</accession>
<keyword evidence="6 13" id="KW-0812">Transmembrane</keyword>
<dbReference type="AlphaFoldDB" id="A0A562K4V6"/>
<evidence type="ECO:0000256" key="3">
    <source>
        <dbReference type="ARBA" id="ARBA00012438"/>
    </source>
</evidence>
<protein>
    <recommendedName>
        <fullName evidence="3">histidine kinase</fullName>
        <ecNumber evidence="3">2.7.13.3</ecNumber>
    </recommendedName>
</protein>
<evidence type="ECO:0000256" key="13">
    <source>
        <dbReference type="SAM" id="Phobius"/>
    </source>
</evidence>
<keyword evidence="12 13" id="KW-0472">Membrane</keyword>
<reference evidence="15 16" key="1">
    <citation type="journal article" date="2015" name="Stand. Genomic Sci.">
        <title>Genomic Encyclopedia of Bacterial and Archaeal Type Strains, Phase III: the genomes of soil and plant-associated and newly described type strains.</title>
        <authorList>
            <person name="Whitman W.B."/>
            <person name="Woyke T."/>
            <person name="Klenk H.P."/>
            <person name="Zhou Y."/>
            <person name="Lilburn T.G."/>
            <person name="Beck B.J."/>
            <person name="De Vos P."/>
            <person name="Vandamme P."/>
            <person name="Eisen J.A."/>
            <person name="Garrity G."/>
            <person name="Hugenholtz P."/>
            <person name="Kyrpides N.C."/>
        </authorList>
    </citation>
    <scope>NUCLEOTIDE SEQUENCE [LARGE SCALE GENOMIC DNA]</scope>
    <source>
        <strain evidence="15 16">CGMCC 1.7748</strain>
    </source>
</reference>
<evidence type="ECO:0000259" key="14">
    <source>
        <dbReference type="PROSITE" id="PS50109"/>
    </source>
</evidence>
<feature type="transmembrane region" description="Helical" evidence="13">
    <location>
        <begin position="43"/>
        <end position="63"/>
    </location>
</feature>
<dbReference type="Pfam" id="PF07568">
    <property type="entry name" value="HisKA_2"/>
    <property type="match status" value="1"/>
</dbReference>
<keyword evidence="16" id="KW-1185">Reference proteome</keyword>
<evidence type="ECO:0000256" key="12">
    <source>
        <dbReference type="ARBA" id="ARBA00023136"/>
    </source>
</evidence>
<evidence type="ECO:0000256" key="4">
    <source>
        <dbReference type="ARBA" id="ARBA00022553"/>
    </source>
</evidence>
<feature type="transmembrane region" description="Helical" evidence="13">
    <location>
        <begin position="97"/>
        <end position="118"/>
    </location>
</feature>
<dbReference type="Pfam" id="PF02518">
    <property type="entry name" value="HATPase_c"/>
    <property type="match status" value="1"/>
</dbReference>
<evidence type="ECO:0000256" key="1">
    <source>
        <dbReference type="ARBA" id="ARBA00000085"/>
    </source>
</evidence>
<dbReference type="GO" id="GO:0005524">
    <property type="term" value="F:ATP binding"/>
    <property type="evidence" value="ECO:0007669"/>
    <property type="project" value="UniProtKB-KW"/>
</dbReference>
<dbReference type="SMART" id="SM00387">
    <property type="entry name" value="HATPase_c"/>
    <property type="match status" value="1"/>
</dbReference>
<evidence type="ECO:0000256" key="5">
    <source>
        <dbReference type="ARBA" id="ARBA00022679"/>
    </source>
</evidence>
<keyword evidence="9" id="KW-0067">ATP-binding</keyword>
<name>A0A562K4V6_SPHWJ</name>
<dbReference type="InterPro" id="IPR038318">
    <property type="entry name" value="KdpD_sf"/>
</dbReference>
<dbReference type="InterPro" id="IPR005467">
    <property type="entry name" value="His_kinase_dom"/>
</dbReference>
<keyword evidence="5" id="KW-0808">Transferase</keyword>
<dbReference type="EC" id="2.7.13.3" evidence="3"/>
<keyword evidence="8 15" id="KW-0418">Kinase</keyword>
<dbReference type="Pfam" id="PF13493">
    <property type="entry name" value="DUF4118"/>
    <property type="match status" value="1"/>
</dbReference>
<keyword evidence="10 13" id="KW-1133">Transmembrane helix</keyword>
<dbReference type="PANTHER" id="PTHR41523:SF8">
    <property type="entry name" value="ETHYLENE RESPONSE SENSOR PROTEIN"/>
    <property type="match status" value="1"/>
</dbReference>
<evidence type="ECO:0000256" key="6">
    <source>
        <dbReference type="ARBA" id="ARBA00022692"/>
    </source>
</evidence>
<dbReference type="GO" id="GO:0004673">
    <property type="term" value="F:protein histidine kinase activity"/>
    <property type="evidence" value="ECO:0007669"/>
    <property type="project" value="UniProtKB-EC"/>
</dbReference>
<evidence type="ECO:0000256" key="9">
    <source>
        <dbReference type="ARBA" id="ARBA00022840"/>
    </source>
</evidence>
<evidence type="ECO:0000256" key="8">
    <source>
        <dbReference type="ARBA" id="ARBA00022777"/>
    </source>
</evidence>
<dbReference type="PANTHER" id="PTHR41523">
    <property type="entry name" value="TWO-COMPONENT SYSTEM SENSOR PROTEIN"/>
    <property type="match status" value="1"/>
</dbReference>
<proteinExistence type="predicted"/>
<dbReference type="Gene3D" id="3.30.565.10">
    <property type="entry name" value="Histidine kinase-like ATPase, C-terminal domain"/>
    <property type="match status" value="1"/>
</dbReference>
<evidence type="ECO:0000256" key="10">
    <source>
        <dbReference type="ARBA" id="ARBA00022989"/>
    </source>
</evidence>
<evidence type="ECO:0000256" key="7">
    <source>
        <dbReference type="ARBA" id="ARBA00022741"/>
    </source>
</evidence>
<dbReference type="PROSITE" id="PS50109">
    <property type="entry name" value="HIS_KIN"/>
    <property type="match status" value="1"/>
</dbReference>
<organism evidence="15 16">
    <name type="scientific">Sphingobium wenxiniae (strain DSM 21828 / CGMCC 1.7748 / JZ-1)</name>
    <dbReference type="NCBI Taxonomy" id="595605"/>
    <lineage>
        <taxon>Bacteria</taxon>
        <taxon>Pseudomonadati</taxon>
        <taxon>Pseudomonadota</taxon>
        <taxon>Alphaproteobacteria</taxon>
        <taxon>Sphingomonadales</taxon>
        <taxon>Sphingomonadaceae</taxon>
        <taxon>Sphingobium</taxon>
    </lineage>
</organism>
<evidence type="ECO:0000313" key="15">
    <source>
        <dbReference type="EMBL" id="TWH90460.1"/>
    </source>
</evidence>
<sequence>MQRRNERFVERLPLVLEQRWQGYFWATLFCLAAFGLRRAMSPLLINSAPFITFFPTVILSAFLFGARSGIWAAMLGLALGGYFFLLGPSGFEVTPRVAVIICLYIVVMGVTIALIHFMQRVNFRLAVERERSRELAATKDLLFRELQHRVSNNLQVVAAMLSLQRRHIDHDAARRALDDASARLALIGKISRAMYHPSGEGQDVGTFLTALCRDIVEASGRQDVVVRVSAPGQLLLASHVSVPLALIVAEAVSNAIEHGLPDRAGTVLVSLDASEEGFSLRVVDDGKGIAQGTEIGAANSLGLRIAAALASQLGGRFLLEPGPNGGAVARLDLPPSANGTPD</sequence>
<dbReference type="EMBL" id="VLKK01000019">
    <property type="protein sequence ID" value="TWH90460.1"/>
    <property type="molecule type" value="Genomic_DNA"/>
</dbReference>
<dbReference type="RefSeq" id="WP_145075249.1">
    <property type="nucleotide sequence ID" value="NZ_JACIIY010000021.1"/>
</dbReference>
<feature type="transmembrane region" description="Helical" evidence="13">
    <location>
        <begin position="69"/>
        <end position="85"/>
    </location>
</feature>
<dbReference type="InterPro" id="IPR011495">
    <property type="entry name" value="Sig_transdc_His_kin_sub2_dim/P"/>
</dbReference>
<dbReference type="InterPro" id="IPR025201">
    <property type="entry name" value="KdpD_TM"/>
</dbReference>
<comment type="caution">
    <text evidence="15">The sequence shown here is derived from an EMBL/GenBank/DDBJ whole genome shotgun (WGS) entry which is preliminary data.</text>
</comment>